<evidence type="ECO:0000256" key="5">
    <source>
        <dbReference type="ARBA" id="ARBA00023235"/>
    </source>
</evidence>
<evidence type="ECO:0000256" key="6">
    <source>
        <dbReference type="ARBA" id="ARBA00036735"/>
    </source>
</evidence>
<dbReference type="Pfam" id="PF01187">
    <property type="entry name" value="MIF"/>
    <property type="match status" value="1"/>
</dbReference>
<evidence type="ECO:0000256" key="2">
    <source>
        <dbReference type="ARBA" id="ARBA00005851"/>
    </source>
</evidence>
<dbReference type="GO" id="GO:0005615">
    <property type="term" value="C:extracellular space"/>
    <property type="evidence" value="ECO:0007669"/>
    <property type="project" value="UniProtKB-KW"/>
</dbReference>
<evidence type="ECO:0000256" key="1">
    <source>
        <dbReference type="ARBA" id="ARBA00004613"/>
    </source>
</evidence>
<gene>
    <name evidence="13" type="primary">MIFH_0</name>
</gene>
<reference evidence="13" key="1">
    <citation type="submission" date="2017-10" db="EMBL/GenBank/DDBJ databases">
        <title>Transcriptome Assembly of Sugarcane Aphid Adults.</title>
        <authorList>
            <person name="Scully E.D."/>
            <person name="Palmer N.A."/>
            <person name="Geib S.M."/>
            <person name="Sarath G."/>
            <person name="Sattler S.E."/>
        </authorList>
    </citation>
    <scope>NUCLEOTIDE SEQUENCE</scope>
    <source>
        <tissue evidence="13">Whole body</tissue>
    </source>
</reference>
<dbReference type="GO" id="GO:0005125">
    <property type="term" value="F:cytokine activity"/>
    <property type="evidence" value="ECO:0007669"/>
    <property type="project" value="UniProtKB-KW"/>
</dbReference>
<evidence type="ECO:0000256" key="11">
    <source>
        <dbReference type="ARBA" id="ARBA00041912"/>
    </source>
</evidence>
<dbReference type="InterPro" id="IPR001398">
    <property type="entry name" value="Macrophage_inhib_fac"/>
</dbReference>
<evidence type="ECO:0000256" key="8">
    <source>
        <dbReference type="ARBA" id="ARBA00038932"/>
    </source>
</evidence>
<organism evidence="13">
    <name type="scientific">Melanaphis sacchari</name>
    <dbReference type="NCBI Taxonomy" id="742174"/>
    <lineage>
        <taxon>Eukaryota</taxon>
        <taxon>Metazoa</taxon>
        <taxon>Ecdysozoa</taxon>
        <taxon>Arthropoda</taxon>
        <taxon>Hexapoda</taxon>
        <taxon>Insecta</taxon>
        <taxon>Pterygota</taxon>
        <taxon>Neoptera</taxon>
        <taxon>Paraneoptera</taxon>
        <taxon>Hemiptera</taxon>
        <taxon>Sternorrhyncha</taxon>
        <taxon>Aphidomorpha</taxon>
        <taxon>Aphidoidea</taxon>
        <taxon>Aphididae</taxon>
        <taxon>Aphidini</taxon>
        <taxon>Melanaphis</taxon>
    </lineage>
</organism>
<dbReference type="PANTHER" id="PTHR11954:SF6">
    <property type="entry name" value="MACROPHAGE MIGRATION INHIBITORY FACTOR"/>
    <property type="match status" value="1"/>
</dbReference>
<dbReference type="EMBL" id="GFXV01007174">
    <property type="protein sequence ID" value="MBW18979.1"/>
    <property type="molecule type" value="Transcribed_RNA"/>
</dbReference>
<sequence>MSYTIDTNLAASQLPDGFLSGTSDFLCTLFNRPKKVIMGQLRSGQEFDFSGSSDPCIVMKLTRGSLRPDMPIDEEVIEQYVATISEYLQNALGVHKSRIMIFYYEHDMALIGNNGKTLKRIWSEIGKFPSD</sequence>
<keyword evidence="3" id="KW-0202">Cytokine</keyword>
<evidence type="ECO:0000256" key="10">
    <source>
        <dbReference type="ARBA" id="ARBA00041631"/>
    </source>
</evidence>
<dbReference type="AlphaFoldDB" id="A0A2H8TYJ0"/>
<name>A0A2H8TYJ0_9HEMI</name>
<dbReference type="PANTHER" id="PTHR11954">
    <property type="entry name" value="D-DOPACHROME DECARBOXYLASE"/>
    <property type="match status" value="1"/>
</dbReference>
<proteinExistence type="inferred from homology"/>
<evidence type="ECO:0000256" key="9">
    <source>
        <dbReference type="ARBA" id="ARBA00039086"/>
    </source>
</evidence>
<keyword evidence="4" id="KW-0964">Secreted</keyword>
<dbReference type="InterPro" id="IPR014347">
    <property type="entry name" value="Tautomerase/MIF_sf"/>
</dbReference>
<comment type="subcellular location">
    <subcellularLocation>
        <location evidence="1">Secreted</location>
    </subcellularLocation>
</comment>
<comment type="catalytic activity">
    <reaction evidence="7">
        <text>L-dopachrome = 5,6-dihydroxyindole-2-carboxylate</text>
        <dbReference type="Rhea" id="RHEA:13041"/>
        <dbReference type="ChEBI" id="CHEBI:16875"/>
        <dbReference type="ChEBI" id="CHEBI:57509"/>
        <dbReference type="EC" id="5.3.3.12"/>
    </reaction>
</comment>
<dbReference type="EC" id="5.3.2.1" evidence="9"/>
<dbReference type="GO" id="GO:0050178">
    <property type="term" value="F:phenylpyruvate tautomerase activity"/>
    <property type="evidence" value="ECO:0007669"/>
    <property type="project" value="UniProtKB-EC"/>
</dbReference>
<evidence type="ECO:0000256" key="3">
    <source>
        <dbReference type="ARBA" id="ARBA00022514"/>
    </source>
</evidence>
<dbReference type="OrthoDB" id="255819at2759"/>
<comment type="catalytic activity">
    <reaction evidence="6">
        <text>3-phenylpyruvate = enol-phenylpyruvate</text>
        <dbReference type="Rhea" id="RHEA:17097"/>
        <dbReference type="ChEBI" id="CHEBI:16815"/>
        <dbReference type="ChEBI" id="CHEBI:18005"/>
        <dbReference type="EC" id="5.3.2.1"/>
    </reaction>
</comment>
<protein>
    <recommendedName>
        <fullName evidence="12">L-dopachrome isomerase</fullName>
        <ecNumber evidence="9">5.3.2.1</ecNumber>
        <ecNumber evidence="8">5.3.3.12</ecNumber>
    </recommendedName>
    <alternativeName>
        <fullName evidence="10">L-dopachrome tautomerase</fullName>
    </alternativeName>
    <alternativeName>
        <fullName evidence="11">Phenylpyruvate tautomerase</fullName>
    </alternativeName>
</protein>
<dbReference type="Gene3D" id="3.30.429.10">
    <property type="entry name" value="Macrophage Migration Inhibitory Factor"/>
    <property type="match status" value="1"/>
</dbReference>
<evidence type="ECO:0000256" key="4">
    <source>
        <dbReference type="ARBA" id="ARBA00022525"/>
    </source>
</evidence>
<evidence type="ECO:0000256" key="7">
    <source>
        <dbReference type="ARBA" id="ARBA00036823"/>
    </source>
</evidence>
<dbReference type="SUPFAM" id="SSF55331">
    <property type="entry name" value="Tautomerase/MIF"/>
    <property type="match status" value="1"/>
</dbReference>
<dbReference type="EC" id="5.3.3.12" evidence="8"/>
<accession>A0A2H8TYJ0</accession>
<evidence type="ECO:0000256" key="12">
    <source>
        <dbReference type="ARBA" id="ARBA00042730"/>
    </source>
</evidence>
<keyword evidence="5" id="KW-0413">Isomerase</keyword>
<comment type="similarity">
    <text evidence="2">Belongs to the MIF family.</text>
</comment>
<dbReference type="GO" id="GO:0004167">
    <property type="term" value="F:dopachrome isomerase activity"/>
    <property type="evidence" value="ECO:0007669"/>
    <property type="project" value="UniProtKB-EC"/>
</dbReference>
<evidence type="ECO:0000313" key="13">
    <source>
        <dbReference type="EMBL" id="MBW18979.1"/>
    </source>
</evidence>